<organism evidence="5 6">
    <name type="scientific">Nocardia vulneris</name>
    <dbReference type="NCBI Taxonomy" id="1141657"/>
    <lineage>
        <taxon>Bacteria</taxon>
        <taxon>Bacillati</taxon>
        <taxon>Actinomycetota</taxon>
        <taxon>Actinomycetes</taxon>
        <taxon>Mycobacteriales</taxon>
        <taxon>Nocardiaceae</taxon>
        <taxon>Nocardia</taxon>
    </lineage>
</organism>
<name>A0ABR4Z9W6_9NOCA</name>
<proteinExistence type="predicted"/>
<dbReference type="SMART" id="SM00866">
    <property type="entry name" value="UTRA"/>
    <property type="match status" value="1"/>
</dbReference>
<dbReference type="Pfam" id="PF07702">
    <property type="entry name" value="UTRA"/>
    <property type="match status" value="1"/>
</dbReference>
<comment type="caution">
    <text evidence="5">The sequence shown here is derived from an EMBL/GenBank/DDBJ whole genome shotgun (WGS) entry which is preliminary data.</text>
</comment>
<dbReference type="InterPro" id="IPR036390">
    <property type="entry name" value="WH_DNA-bd_sf"/>
</dbReference>
<evidence type="ECO:0000256" key="2">
    <source>
        <dbReference type="ARBA" id="ARBA00023125"/>
    </source>
</evidence>
<evidence type="ECO:0000313" key="5">
    <source>
        <dbReference type="EMBL" id="KIA62094.1"/>
    </source>
</evidence>
<dbReference type="EMBL" id="JNFP01000036">
    <property type="protein sequence ID" value="KIA62094.1"/>
    <property type="molecule type" value="Genomic_DNA"/>
</dbReference>
<feature type="domain" description="HTH gntR-type" evidence="4">
    <location>
        <begin position="9"/>
        <end position="76"/>
    </location>
</feature>
<keyword evidence="3" id="KW-0804">Transcription</keyword>
<dbReference type="PROSITE" id="PS50949">
    <property type="entry name" value="HTH_GNTR"/>
    <property type="match status" value="1"/>
</dbReference>
<dbReference type="SMART" id="SM00345">
    <property type="entry name" value="HTH_GNTR"/>
    <property type="match status" value="1"/>
</dbReference>
<evidence type="ECO:0000256" key="1">
    <source>
        <dbReference type="ARBA" id="ARBA00023015"/>
    </source>
</evidence>
<dbReference type="InterPro" id="IPR000524">
    <property type="entry name" value="Tscrpt_reg_HTH_GntR"/>
</dbReference>
<protein>
    <submittedName>
        <fullName evidence="5">GntR family transcriptional regulator</fullName>
    </submittedName>
</protein>
<evidence type="ECO:0000313" key="6">
    <source>
        <dbReference type="Proteomes" id="UP000031364"/>
    </source>
</evidence>
<dbReference type="PANTHER" id="PTHR44846:SF17">
    <property type="entry name" value="GNTR-FAMILY TRANSCRIPTIONAL REGULATOR"/>
    <property type="match status" value="1"/>
</dbReference>
<dbReference type="Pfam" id="PF00392">
    <property type="entry name" value="GntR"/>
    <property type="match status" value="1"/>
</dbReference>
<dbReference type="SUPFAM" id="SSF46785">
    <property type="entry name" value="Winged helix' DNA-binding domain"/>
    <property type="match status" value="1"/>
</dbReference>
<dbReference type="InterPro" id="IPR028978">
    <property type="entry name" value="Chorismate_lyase_/UTRA_dom_sf"/>
</dbReference>
<reference evidence="5 6" key="1">
    <citation type="journal article" date="2014" name="Int. J. Syst. Evol. Microbiol.">
        <title>Nocardia vulneris sp. nov., isolated from wounds of human patients in North America.</title>
        <authorList>
            <person name="Lasker B.A."/>
            <person name="Bell M."/>
            <person name="Klenk H.P."/>
            <person name="Sproer C."/>
            <person name="Schumann C."/>
            <person name="Schumann P."/>
            <person name="Brown J.M."/>
        </authorList>
    </citation>
    <scope>NUCLEOTIDE SEQUENCE [LARGE SCALE GENOMIC DNA]</scope>
    <source>
        <strain evidence="5 6">W9851</strain>
    </source>
</reference>
<dbReference type="InterPro" id="IPR050679">
    <property type="entry name" value="Bact_HTH_transcr_reg"/>
</dbReference>
<keyword evidence="1" id="KW-0805">Transcription regulation</keyword>
<sequence>MSPRLDRPAPPYVQIAEHYRLLIRNGELTEGAKLPSVVEIANDWKVATATAAKALNQLRVEGYVRSTNQGTFASLEHKQTTGPDRLQMLRATGNGYRPGEIVEVVSAELVDANESVASALELPVGYTTVRRRRVYRDDLGVVAVSTSWLPGDLADVAPELLLTQPLPKMTFGLIEDRTGRRLVRRRDVVAVQPAPADVAEILGIEVGVPSLTMTNLYWDDEGKPTEFAIDFLAAGRELSAEYSLD</sequence>
<dbReference type="Proteomes" id="UP000031364">
    <property type="component" value="Unassembled WGS sequence"/>
</dbReference>
<dbReference type="SUPFAM" id="SSF64288">
    <property type="entry name" value="Chorismate lyase-like"/>
    <property type="match status" value="1"/>
</dbReference>
<keyword evidence="2" id="KW-0238">DNA-binding</keyword>
<accession>A0ABR4Z9W6</accession>
<dbReference type="Gene3D" id="3.40.1410.10">
    <property type="entry name" value="Chorismate lyase-like"/>
    <property type="match status" value="1"/>
</dbReference>
<dbReference type="Gene3D" id="1.10.10.10">
    <property type="entry name" value="Winged helix-like DNA-binding domain superfamily/Winged helix DNA-binding domain"/>
    <property type="match status" value="1"/>
</dbReference>
<dbReference type="InterPro" id="IPR036388">
    <property type="entry name" value="WH-like_DNA-bd_sf"/>
</dbReference>
<gene>
    <name evidence="5" type="ORF">FG87_27135</name>
</gene>
<keyword evidence="6" id="KW-1185">Reference proteome</keyword>
<evidence type="ECO:0000259" key="4">
    <source>
        <dbReference type="PROSITE" id="PS50949"/>
    </source>
</evidence>
<dbReference type="RefSeq" id="WP_043676319.1">
    <property type="nucleotide sequence ID" value="NZ_JNFP01000036.1"/>
</dbReference>
<evidence type="ECO:0000256" key="3">
    <source>
        <dbReference type="ARBA" id="ARBA00023163"/>
    </source>
</evidence>
<dbReference type="PANTHER" id="PTHR44846">
    <property type="entry name" value="MANNOSYL-D-GLYCERATE TRANSPORT/METABOLISM SYSTEM REPRESSOR MNGR-RELATED"/>
    <property type="match status" value="1"/>
</dbReference>
<dbReference type="InterPro" id="IPR011663">
    <property type="entry name" value="UTRA"/>
</dbReference>